<dbReference type="EMBL" id="JABWDU010000010">
    <property type="protein sequence ID" value="NVD42776.1"/>
    <property type="molecule type" value="Genomic_DNA"/>
</dbReference>
<dbReference type="PANTHER" id="PTHR33164:SF43">
    <property type="entry name" value="HTH-TYPE TRANSCRIPTIONAL REPRESSOR YETL"/>
    <property type="match status" value="1"/>
</dbReference>
<dbReference type="Pfam" id="PF12802">
    <property type="entry name" value="MarR_2"/>
    <property type="match status" value="1"/>
</dbReference>
<dbReference type="PROSITE" id="PS50995">
    <property type="entry name" value="HTH_MARR_2"/>
    <property type="match status" value="1"/>
</dbReference>
<dbReference type="InterPro" id="IPR011991">
    <property type="entry name" value="ArsR-like_HTH"/>
</dbReference>
<dbReference type="Gene3D" id="1.10.10.10">
    <property type="entry name" value="Winged helix-like DNA-binding domain superfamily/Winged helix DNA-binding domain"/>
    <property type="match status" value="1"/>
</dbReference>
<reference evidence="2 3" key="1">
    <citation type="submission" date="2020-06" db="EMBL/GenBank/DDBJ databases">
        <authorList>
            <person name="Grouzdev D.S."/>
        </authorList>
    </citation>
    <scope>NUCLEOTIDE SEQUENCE [LARGE SCALE GENOMIC DNA]</scope>
    <source>
        <strain evidence="2 3">HO-A22</strain>
    </source>
</reference>
<dbReference type="SMART" id="SM00347">
    <property type="entry name" value="HTH_MARR"/>
    <property type="match status" value="1"/>
</dbReference>
<comment type="caution">
    <text evidence="2">The sequence shown here is derived from an EMBL/GenBank/DDBJ whole genome shotgun (WGS) entry which is preliminary data.</text>
</comment>
<protein>
    <submittedName>
        <fullName evidence="2">Winged helix-turn-helix transcriptional regulator</fullName>
    </submittedName>
</protein>
<name>A0A7Y6QBW6_9HYPH</name>
<dbReference type="InterPro" id="IPR039422">
    <property type="entry name" value="MarR/SlyA-like"/>
</dbReference>
<dbReference type="CDD" id="cd00090">
    <property type="entry name" value="HTH_ARSR"/>
    <property type="match status" value="1"/>
</dbReference>
<dbReference type="PRINTS" id="PR00598">
    <property type="entry name" value="HTHMARR"/>
</dbReference>
<dbReference type="Proteomes" id="UP000520198">
    <property type="component" value="Unassembled WGS sequence"/>
</dbReference>
<gene>
    <name evidence="2" type="ORF">HT585_28275</name>
</gene>
<dbReference type="InterPro" id="IPR036390">
    <property type="entry name" value="WH_DNA-bd_sf"/>
</dbReference>
<feature type="domain" description="HTH marR-type" evidence="1">
    <location>
        <begin position="1"/>
        <end position="146"/>
    </location>
</feature>
<organism evidence="2 3">
    <name type="scientific">Ensifer oleiphilus</name>
    <dbReference type="NCBI Taxonomy" id="2742698"/>
    <lineage>
        <taxon>Bacteria</taxon>
        <taxon>Pseudomonadati</taxon>
        <taxon>Pseudomonadota</taxon>
        <taxon>Alphaproteobacteria</taxon>
        <taxon>Hyphomicrobiales</taxon>
        <taxon>Rhizobiaceae</taxon>
        <taxon>Sinorhizobium/Ensifer group</taxon>
        <taxon>Ensifer</taxon>
    </lineage>
</organism>
<accession>A0A7Y6QBW6</accession>
<dbReference type="RefSeq" id="WP_176356116.1">
    <property type="nucleotide sequence ID" value="NZ_JABWDU010000010.1"/>
</dbReference>
<evidence type="ECO:0000313" key="3">
    <source>
        <dbReference type="Proteomes" id="UP000520198"/>
    </source>
</evidence>
<evidence type="ECO:0000313" key="2">
    <source>
        <dbReference type="EMBL" id="NVD42776.1"/>
    </source>
</evidence>
<keyword evidence="3" id="KW-1185">Reference proteome</keyword>
<dbReference type="SUPFAM" id="SSF46785">
    <property type="entry name" value="Winged helix' DNA-binding domain"/>
    <property type="match status" value="1"/>
</dbReference>
<evidence type="ECO:0000259" key="1">
    <source>
        <dbReference type="PROSITE" id="PS50995"/>
    </source>
</evidence>
<dbReference type="InterPro" id="IPR000835">
    <property type="entry name" value="HTH_MarR-typ"/>
</dbReference>
<dbReference type="PANTHER" id="PTHR33164">
    <property type="entry name" value="TRANSCRIPTIONAL REGULATOR, MARR FAMILY"/>
    <property type="match status" value="1"/>
</dbReference>
<dbReference type="AlphaFoldDB" id="A0A7Y6QBW6"/>
<proteinExistence type="predicted"/>
<dbReference type="GO" id="GO:0003700">
    <property type="term" value="F:DNA-binding transcription factor activity"/>
    <property type="evidence" value="ECO:0007669"/>
    <property type="project" value="InterPro"/>
</dbReference>
<sequence length="218" mass="23270">MTITAKTSPGIIDRIGDGFARVATAMRTEAWTAADVIGLNPTQLQILIFLVGRGKAGMRVKQIAAYLGVSQPTATDSINALTRKGFVRKLADPSDARAVAVAATTEGEAAVRSAGMIASSTDDAFAALSTLEQQDLLLHLVKIIRSLQVSGAIPEQRMCVNCRYFQPNVYPNSKEPHHCAFVNAPFGQADLRIDCGEYETADPSSQASVWASFNRGVA</sequence>
<dbReference type="InterPro" id="IPR036388">
    <property type="entry name" value="WH-like_DNA-bd_sf"/>
</dbReference>
<dbReference type="GO" id="GO:0006950">
    <property type="term" value="P:response to stress"/>
    <property type="evidence" value="ECO:0007669"/>
    <property type="project" value="TreeGrafter"/>
</dbReference>